<dbReference type="Proteomes" id="UP000638353">
    <property type="component" value="Unassembled WGS sequence"/>
</dbReference>
<dbReference type="Pfam" id="PF05076">
    <property type="entry name" value="SUFU"/>
    <property type="match status" value="1"/>
</dbReference>
<evidence type="ECO:0000313" key="3">
    <source>
        <dbReference type="Proteomes" id="UP000638353"/>
    </source>
</evidence>
<organism evidence="2 3">
    <name type="scientific">Streptomyces finlayi</name>
    <dbReference type="NCBI Taxonomy" id="67296"/>
    <lineage>
        <taxon>Bacteria</taxon>
        <taxon>Bacillati</taxon>
        <taxon>Actinomycetota</taxon>
        <taxon>Actinomycetes</taxon>
        <taxon>Kitasatosporales</taxon>
        <taxon>Streptomycetaceae</taxon>
        <taxon>Streptomyces</taxon>
    </lineage>
</organism>
<dbReference type="InterPro" id="IPR020941">
    <property type="entry name" value="SUFU-like_domain"/>
</dbReference>
<gene>
    <name evidence="2" type="ORF">GCM10010334_53880</name>
</gene>
<evidence type="ECO:0000313" key="2">
    <source>
        <dbReference type="EMBL" id="GHD04687.1"/>
    </source>
</evidence>
<dbReference type="AlphaFoldDB" id="A0A919CCF8"/>
<name>A0A919CCF8_9ACTN</name>
<evidence type="ECO:0000259" key="1">
    <source>
        <dbReference type="Pfam" id="PF05076"/>
    </source>
</evidence>
<protein>
    <recommendedName>
        <fullName evidence="1">Suppressor of fused-like domain-containing protein</fullName>
    </recommendedName>
</protein>
<reference evidence="2" key="1">
    <citation type="journal article" date="2014" name="Int. J. Syst. Evol. Microbiol.">
        <title>Complete genome sequence of Corynebacterium casei LMG S-19264T (=DSM 44701T), isolated from a smear-ripened cheese.</title>
        <authorList>
            <consortium name="US DOE Joint Genome Institute (JGI-PGF)"/>
            <person name="Walter F."/>
            <person name="Albersmeier A."/>
            <person name="Kalinowski J."/>
            <person name="Ruckert C."/>
        </authorList>
    </citation>
    <scope>NUCLEOTIDE SEQUENCE</scope>
    <source>
        <strain evidence="2">JCM 4637</strain>
    </source>
</reference>
<dbReference type="EMBL" id="BMVC01000011">
    <property type="protein sequence ID" value="GHD04687.1"/>
    <property type="molecule type" value="Genomic_DNA"/>
</dbReference>
<accession>A0A919CCF8</accession>
<reference evidence="2" key="2">
    <citation type="submission" date="2020-09" db="EMBL/GenBank/DDBJ databases">
        <authorList>
            <person name="Sun Q."/>
            <person name="Ohkuma M."/>
        </authorList>
    </citation>
    <scope>NUCLEOTIDE SEQUENCE</scope>
    <source>
        <strain evidence="2">JCM 4637</strain>
    </source>
</reference>
<feature type="domain" description="Suppressor of fused-like" evidence="1">
    <location>
        <begin position="43"/>
        <end position="197"/>
    </location>
</feature>
<comment type="caution">
    <text evidence="2">The sequence shown here is derived from an EMBL/GenBank/DDBJ whole genome shotgun (WGS) entry which is preliminary data.</text>
</comment>
<proteinExistence type="predicted"/>
<sequence>MDTGNANATTTAGLENHVRSFFAGHSTARVDYDLGRGTRGSTSGLHILEVSPGPRADSWTYATAGASLPSANAAGAGRQGLEFVLSAPARDPRFADLLAMTAFYHRGPEPHPLDVGHSVPIGEAWLPGSACDHFLVSLPYLHGPALENCTLPHGHHARFLWLMPVTSSEIAYRRTHGTEALEQLLDAAAVNPVDPRRASVA</sequence>